<feature type="compositionally biased region" description="Basic residues" evidence="15">
    <location>
        <begin position="1154"/>
        <end position="1168"/>
    </location>
</feature>
<dbReference type="PROSITE" id="PS00108">
    <property type="entry name" value="PROTEIN_KINASE_ST"/>
    <property type="match status" value="1"/>
</dbReference>
<evidence type="ECO:0000256" key="4">
    <source>
        <dbReference type="ARBA" id="ARBA00022443"/>
    </source>
</evidence>
<dbReference type="PROSITE" id="PS50011">
    <property type="entry name" value="PROTEIN_KINASE_DOM"/>
    <property type="match status" value="1"/>
</dbReference>
<evidence type="ECO:0000313" key="19">
    <source>
        <dbReference type="RefSeq" id="XP_030379310.1"/>
    </source>
</evidence>
<dbReference type="PANTHER" id="PTHR44329">
    <property type="entry name" value="SERINE/THREONINE-PROTEIN KINASE TNNI3K-RELATED"/>
    <property type="match status" value="1"/>
</dbReference>
<dbReference type="GO" id="GO:0004706">
    <property type="term" value="F:JUN kinase kinase kinase activity"/>
    <property type="evidence" value="ECO:0007669"/>
    <property type="project" value="TreeGrafter"/>
</dbReference>
<dbReference type="Pfam" id="PF07714">
    <property type="entry name" value="PK_Tyr_Ser-Thr"/>
    <property type="match status" value="1"/>
</dbReference>
<proteinExistence type="inferred from homology"/>
<dbReference type="SUPFAM" id="SSF56112">
    <property type="entry name" value="Protein kinase-like (PK-like)"/>
    <property type="match status" value="1"/>
</dbReference>
<keyword evidence="18" id="KW-1185">Reference proteome</keyword>
<dbReference type="InterPro" id="IPR001452">
    <property type="entry name" value="SH3_domain"/>
</dbReference>
<organism evidence="18 19">
    <name type="scientific">Drosophila lebanonensis</name>
    <name type="common">Fruit fly</name>
    <name type="synonym">Scaptodrosophila lebanonensis</name>
    <dbReference type="NCBI Taxonomy" id="7225"/>
    <lineage>
        <taxon>Eukaryota</taxon>
        <taxon>Metazoa</taxon>
        <taxon>Ecdysozoa</taxon>
        <taxon>Arthropoda</taxon>
        <taxon>Hexapoda</taxon>
        <taxon>Insecta</taxon>
        <taxon>Pterygota</taxon>
        <taxon>Neoptera</taxon>
        <taxon>Endopterygota</taxon>
        <taxon>Diptera</taxon>
        <taxon>Brachycera</taxon>
        <taxon>Muscomorpha</taxon>
        <taxon>Ephydroidea</taxon>
        <taxon>Drosophilidae</taxon>
        <taxon>Scaptodrosophila</taxon>
    </lineage>
</organism>
<comment type="catalytic activity">
    <reaction evidence="12">
        <text>L-seryl-[protein] + ATP = O-phospho-L-seryl-[protein] + ADP + H(+)</text>
        <dbReference type="Rhea" id="RHEA:17989"/>
        <dbReference type="Rhea" id="RHEA-COMP:9863"/>
        <dbReference type="Rhea" id="RHEA-COMP:11604"/>
        <dbReference type="ChEBI" id="CHEBI:15378"/>
        <dbReference type="ChEBI" id="CHEBI:29999"/>
        <dbReference type="ChEBI" id="CHEBI:30616"/>
        <dbReference type="ChEBI" id="CHEBI:83421"/>
        <dbReference type="ChEBI" id="CHEBI:456216"/>
        <dbReference type="EC" id="2.7.11.25"/>
    </reaction>
</comment>
<dbReference type="GO" id="GO:0005524">
    <property type="term" value="F:ATP binding"/>
    <property type="evidence" value="ECO:0007669"/>
    <property type="project" value="UniProtKB-KW"/>
</dbReference>
<feature type="compositionally biased region" description="Polar residues" evidence="15">
    <location>
        <begin position="1266"/>
        <end position="1277"/>
    </location>
</feature>
<dbReference type="InterPro" id="IPR036028">
    <property type="entry name" value="SH3-like_dom_sf"/>
</dbReference>
<dbReference type="PRINTS" id="PR00452">
    <property type="entry name" value="SH3DOMAIN"/>
</dbReference>
<keyword evidence="7" id="KW-0677">Repeat</keyword>
<evidence type="ECO:0000256" key="8">
    <source>
        <dbReference type="ARBA" id="ARBA00022741"/>
    </source>
</evidence>
<dbReference type="InterPro" id="IPR008271">
    <property type="entry name" value="Ser/Thr_kinase_AS"/>
</dbReference>
<comment type="cofactor">
    <cofactor evidence="1">
        <name>Mg(2+)</name>
        <dbReference type="ChEBI" id="CHEBI:18420"/>
    </cofactor>
</comment>
<feature type="compositionally biased region" description="Polar residues" evidence="15">
    <location>
        <begin position="1013"/>
        <end position="1039"/>
    </location>
</feature>
<dbReference type="RefSeq" id="XP_030379310.1">
    <property type="nucleotide sequence ID" value="XM_030523450.1"/>
</dbReference>
<dbReference type="CDD" id="cd11876">
    <property type="entry name" value="SH3_MLK"/>
    <property type="match status" value="1"/>
</dbReference>
<dbReference type="GeneID" id="115627707"/>
<dbReference type="Gene3D" id="2.30.30.40">
    <property type="entry name" value="SH3 Domains"/>
    <property type="match status" value="1"/>
</dbReference>
<evidence type="ECO:0000259" key="16">
    <source>
        <dbReference type="PROSITE" id="PS50002"/>
    </source>
</evidence>
<evidence type="ECO:0000256" key="1">
    <source>
        <dbReference type="ARBA" id="ARBA00001946"/>
    </source>
</evidence>
<keyword evidence="5" id="KW-0723">Serine/threonine-protein kinase</keyword>
<dbReference type="OrthoDB" id="339325at2759"/>
<dbReference type="Gene3D" id="3.30.200.20">
    <property type="entry name" value="Phosphorylase Kinase, domain 1"/>
    <property type="match status" value="1"/>
</dbReference>
<evidence type="ECO:0000256" key="2">
    <source>
        <dbReference type="ARBA" id="ARBA00006529"/>
    </source>
</evidence>
<evidence type="ECO:0000256" key="14">
    <source>
        <dbReference type="SAM" id="Coils"/>
    </source>
</evidence>
<feature type="region of interest" description="Disordered" evidence="15">
    <location>
        <begin position="830"/>
        <end position="850"/>
    </location>
</feature>
<dbReference type="PANTHER" id="PTHR44329:SF293">
    <property type="entry name" value="MITOGEN-ACTIVATED PROTEIN KINASE KINASE KINASE"/>
    <property type="match status" value="1"/>
</dbReference>
<reference evidence="19" key="1">
    <citation type="submission" date="2025-08" db="UniProtKB">
        <authorList>
            <consortium name="RefSeq"/>
        </authorList>
    </citation>
    <scope>IDENTIFICATION</scope>
    <source>
        <strain evidence="19">11010-0011.00</strain>
        <tissue evidence="19">Whole body</tissue>
    </source>
</reference>
<evidence type="ECO:0000313" key="18">
    <source>
        <dbReference type="Proteomes" id="UP000504634"/>
    </source>
</evidence>
<evidence type="ECO:0000256" key="3">
    <source>
        <dbReference type="ARBA" id="ARBA00012406"/>
    </source>
</evidence>
<dbReference type="GO" id="GO:0006950">
    <property type="term" value="P:response to stress"/>
    <property type="evidence" value="ECO:0007669"/>
    <property type="project" value="UniProtKB-ARBA"/>
</dbReference>
<dbReference type="EC" id="2.7.11.25" evidence="3"/>
<evidence type="ECO:0000256" key="15">
    <source>
        <dbReference type="SAM" id="MobiDB-lite"/>
    </source>
</evidence>
<dbReference type="FunFam" id="1.10.510.10:FF:000076">
    <property type="entry name" value="Mitogen-activated protein kinase kinase kinase"/>
    <property type="match status" value="1"/>
</dbReference>
<feature type="compositionally biased region" description="Polar residues" evidence="15">
    <location>
        <begin position="575"/>
        <end position="587"/>
    </location>
</feature>
<evidence type="ECO:0000256" key="6">
    <source>
        <dbReference type="ARBA" id="ARBA00022679"/>
    </source>
</evidence>
<evidence type="ECO:0000259" key="17">
    <source>
        <dbReference type="PROSITE" id="PS50011"/>
    </source>
</evidence>
<keyword evidence="14" id="KW-0175">Coiled coil</keyword>
<dbReference type="PROSITE" id="PS50002">
    <property type="entry name" value="SH3"/>
    <property type="match status" value="1"/>
</dbReference>
<feature type="region of interest" description="Disordered" evidence="15">
    <location>
        <begin position="761"/>
        <end position="808"/>
    </location>
</feature>
<feature type="compositionally biased region" description="Low complexity" evidence="15">
    <location>
        <begin position="660"/>
        <end position="685"/>
    </location>
</feature>
<dbReference type="Gene3D" id="1.10.510.10">
    <property type="entry name" value="Transferase(Phosphotransferase) domain 1"/>
    <property type="match status" value="1"/>
</dbReference>
<dbReference type="SMART" id="SM00326">
    <property type="entry name" value="SH3"/>
    <property type="match status" value="1"/>
</dbReference>
<dbReference type="SMART" id="SM00220">
    <property type="entry name" value="S_TKc"/>
    <property type="match status" value="1"/>
</dbReference>
<evidence type="ECO:0000256" key="9">
    <source>
        <dbReference type="ARBA" id="ARBA00022777"/>
    </source>
</evidence>
<dbReference type="Pfam" id="PF00018">
    <property type="entry name" value="SH3_1"/>
    <property type="match status" value="1"/>
</dbReference>
<dbReference type="InterPro" id="IPR051681">
    <property type="entry name" value="Ser/Thr_Kinases-Pseudokinases"/>
</dbReference>
<evidence type="ECO:0000256" key="12">
    <source>
        <dbReference type="ARBA" id="ARBA00048329"/>
    </source>
</evidence>
<feature type="region of interest" description="Disordered" evidence="15">
    <location>
        <begin position="567"/>
        <end position="598"/>
    </location>
</feature>
<feature type="region of interest" description="Disordered" evidence="15">
    <location>
        <begin position="1257"/>
        <end position="1277"/>
    </location>
</feature>
<feature type="domain" description="SH3" evidence="16">
    <location>
        <begin position="61"/>
        <end position="125"/>
    </location>
</feature>
<evidence type="ECO:0000256" key="10">
    <source>
        <dbReference type="ARBA" id="ARBA00022840"/>
    </source>
</evidence>
<feature type="compositionally biased region" description="Low complexity" evidence="15">
    <location>
        <begin position="713"/>
        <end position="728"/>
    </location>
</feature>
<feature type="region of interest" description="Disordered" evidence="15">
    <location>
        <begin position="711"/>
        <end position="736"/>
    </location>
</feature>
<comment type="similarity">
    <text evidence="2">Belongs to the protein kinase superfamily. STE Ser/Thr protein kinase family. MAP kinase kinase kinase subfamily.</text>
</comment>
<keyword evidence="8" id="KW-0547">Nucleotide-binding</keyword>
<dbReference type="InterPro" id="IPR000719">
    <property type="entry name" value="Prot_kinase_dom"/>
</dbReference>
<dbReference type="CTD" id="44111"/>
<accession>A0A6J2TUP4</accession>
<gene>
    <name evidence="19" type="primary">LOC115627707</name>
</gene>
<feature type="domain" description="Protein kinase" evidence="17">
    <location>
        <begin position="143"/>
        <end position="415"/>
    </location>
</feature>
<keyword evidence="4 13" id="KW-0728">SH3 domain</keyword>
<dbReference type="AlphaFoldDB" id="A0A6J2TUP4"/>
<dbReference type="PRINTS" id="PR00109">
    <property type="entry name" value="TYRKINASE"/>
</dbReference>
<feature type="region of interest" description="Disordered" evidence="15">
    <location>
        <begin position="660"/>
        <end position="689"/>
    </location>
</feature>
<protein>
    <recommendedName>
        <fullName evidence="3">mitogen-activated protein kinase kinase kinase</fullName>
        <ecNumber evidence="3">2.7.11.25</ecNumber>
    </recommendedName>
</protein>
<evidence type="ECO:0000256" key="7">
    <source>
        <dbReference type="ARBA" id="ARBA00022737"/>
    </source>
</evidence>
<dbReference type="SUPFAM" id="SSF50044">
    <property type="entry name" value="SH3-domain"/>
    <property type="match status" value="1"/>
</dbReference>
<evidence type="ECO:0000256" key="13">
    <source>
        <dbReference type="PROSITE-ProRule" id="PRU00192"/>
    </source>
</evidence>
<dbReference type="Proteomes" id="UP000504634">
    <property type="component" value="Unplaced"/>
</dbReference>
<feature type="region of interest" description="Disordered" evidence="15">
    <location>
        <begin position="978"/>
        <end position="1053"/>
    </location>
</feature>
<keyword evidence="10" id="KW-0067">ATP-binding</keyword>
<feature type="region of interest" description="Disordered" evidence="15">
    <location>
        <begin position="1151"/>
        <end position="1197"/>
    </location>
</feature>
<dbReference type="InterPro" id="IPR001245">
    <property type="entry name" value="Ser-Thr/Tyr_kinase_cat_dom"/>
</dbReference>
<sequence>MQRSIGDKQHVDSSQNNVNAQQAAVPTAYSTATTANGGGCTADVSVVLGAVTLTDEEPQPADGSLWTALYDYDAQGEDELTLRRGQIVVVLSTDSDVSGDVGWWTGKIGDKVGVFPRNFVTDVDPLQQAIDSIQPHEVDYDKLEIKEVIGSGGFCKVHRGYYDGEEVAIKIAHQPGEDDERMRESVLQEAKLFWVLKHENIAALRGVCLNTKLCLVMEYARGGSLNRILAGKIPPDVLVNWAIQIARGMNYLHNEAPMCIIHRDLKSSNVVIYEAIKDNQLHQKTLKITDFGLAREMYNTQRMSAAGTYAWMPPEVISNNMYSKSADVWSYGVLLWELITGETPYKGFHPLSVAYGVAINSLALPIPKTCPQEWSSLMKSCWETDPHKRPGFKEILNQLENIARSKFTRTPHESFHYMQEGWKKEIAEVLHDLREKEKELRNKEEQLRRVQNQQLEKANYLKVLEQHLRKREMEVIGRELAMLQTPEPFKRKQKKGKKVIKVSKNKQLQISLPTEFRHQITAVCDKVEPPGSPSISGLRIVALTDGHKGKTWGPSTMHQRERSLLRPTMGGQPEWSAQSSTHSSFSKSAPDLDKKAPRQQLHPQLPQTLQMGNTLRAGSTPTTPTHGAMFVGGGVAAIGAVGAGVASGMPYILLHTNNNSNSNGKNNSNNINNNNNNNKTNNNINMSPLSGAFTSTSASIAMSPTNAVAPQLNGKYGNNNNHNTRNGSLNGGAAHYLANSPHLHNQLAGAPHAIHFHHTVVQHLQQQQTRARSHDHGLDHMQPSYNYGPSTLAPPQPPLMSDDSSETDTLTPTTGCFHFLKSSASTATIQPSTAEGGARGGCSSLNNSPAVGRKKHSLDSYLMCAGPEQLEEPLLSSSPPSSAVLPTESGEHNTYDRAFYQQNFKKIFAHSSRALNTQFGANERVSSKSSGDLTIYNSATQLTEESYHNYDATEDDLEGGHFQRRGGSQFTRECFFRQPLDATGDEPAVGADNDKSSSDDDYDDADNADREQQQQQRDLNSYCSSEYSSTMETSGSLSLTAPPLPQTSRKSSVTFQMNSMDSTQNVSFASLEEQLPATTATAATAIASDQNQQNTSTASISFVSYYSDDDDAGLTNGYKIQDNSILATRRMRDVQPHPDVIKMNKHLLAEQRKQNSKKQKQMLKHLPKSKSVEAANGGGQTNGHPHRHQQQQPQQSTTKFKSLMNLLSRGSKKKYSKLSEKTLGGNEVSASGENITDFHAVDPYDAEAVHTKTTGFASLRRRNKKPQTQSCEQLERF</sequence>
<evidence type="ECO:0000256" key="11">
    <source>
        <dbReference type="ARBA" id="ARBA00047559"/>
    </source>
</evidence>
<comment type="catalytic activity">
    <reaction evidence="11">
        <text>L-threonyl-[protein] + ATP = O-phospho-L-threonyl-[protein] + ADP + H(+)</text>
        <dbReference type="Rhea" id="RHEA:46608"/>
        <dbReference type="Rhea" id="RHEA-COMP:11060"/>
        <dbReference type="Rhea" id="RHEA-COMP:11605"/>
        <dbReference type="ChEBI" id="CHEBI:15378"/>
        <dbReference type="ChEBI" id="CHEBI:30013"/>
        <dbReference type="ChEBI" id="CHEBI:30616"/>
        <dbReference type="ChEBI" id="CHEBI:61977"/>
        <dbReference type="ChEBI" id="CHEBI:456216"/>
        <dbReference type="EC" id="2.7.11.25"/>
    </reaction>
</comment>
<dbReference type="CDD" id="cd14061">
    <property type="entry name" value="STKc_MLK"/>
    <property type="match status" value="1"/>
</dbReference>
<dbReference type="InterPro" id="IPR011009">
    <property type="entry name" value="Kinase-like_dom_sf"/>
</dbReference>
<feature type="coiled-coil region" evidence="14">
    <location>
        <begin position="419"/>
        <end position="456"/>
    </location>
</feature>
<name>A0A6J2TUP4_DROLE</name>
<evidence type="ECO:0000256" key="5">
    <source>
        <dbReference type="ARBA" id="ARBA00022527"/>
    </source>
</evidence>
<keyword evidence="6" id="KW-0808">Transferase</keyword>
<keyword evidence="9 19" id="KW-0418">Kinase</keyword>